<gene>
    <name evidence="5" type="ORF">A3K87_20690</name>
</gene>
<dbReference type="PRINTS" id="PR00038">
    <property type="entry name" value="HTHLUXR"/>
</dbReference>
<dbReference type="SMART" id="SM00421">
    <property type="entry name" value="HTH_LUXR"/>
    <property type="match status" value="1"/>
</dbReference>
<dbReference type="AlphaFoldDB" id="A0AA91DL01"/>
<dbReference type="InterPro" id="IPR000792">
    <property type="entry name" value="Tscrpt_reg_LuxR_C"/>
</dbReference>
<dbReference type="Gene3D" id="1.10.10.10">
    <property type="entry name" value="Winged helix-like DNA-binding domain superfamily/Winged helix DNA-binding domain"/>
    <property type="match status" value="1"/>
</dbReference>
<dbReference type="PROSITE" id="PS50043">
    <property type="entry name" value="HTH_LUXR_2"/>
    <property type="match status" value="1"/>
</dbReference>
<evidence type="ECO:0000256" key="1">
    <source>
        <dbReference type="ARBA" id="ARBA00023015"/>
    </source>
</evidence>
<dbReference type="Pfam" id="PF00196">
    <property type="entry name" value="GerE"/>
    <property type="match status" value="1"/>
</dbReference>
<dbReference type="GO" id="GO:0006355">
    <property type="term" value="P:regulation of DNA-templated transcription"/>
    <property type="evidence" value="ECO:0007669"/>
    <property type="project" value="InterPro"/>
</dbReference>
<evidence type="ECO:0000256" key="3">
    <source>
        <dbReference type="ARBA" id="ARBA00023163"/>
    </source>
</evidence>
<protein>
    <recommendedName>
        <fullName evidence="4">HTH luxR-type domain-containing protein</fullName>
    </recommendedName>
</protein>
<organism evidence="5 6">
    <name type="scientific">Variovorax paradoxus</name>
    <dbReference type="NCBI Taxonomy" id="34073"/>
    <lineage>
        <taxon>Bacteria</taxon>
        <taxon>Pseudomonadati</taxon>
        <taxon>Pseudomonadota</taxon>
        <taxon>Betaproteobacteria</taxon>
        <taxon>Burkholderiales</taxon>
        <taxon>Comamonadaceae</taxon>
        <taxon>Variovorax</taxon>
    </lineage>
</organism>
<proteinExistence type="predicted"/>
<reference evidence="5 6" key="1">
    <citation type="submission" date="2016-03" db="EMBL/GenBank/DDBJ databases">
        <title>Genome sequence of Variovorax paradoxus KB5.</title>
        <authorList>
            <person name="Jeong H."/>
            <person name="Hong C.E."/>
            <person name="Jo S.H."/>
            <person name="Park J.M."/>
        </authorList>
    </citation>
    <scope>NUCLEOTIDE SEQUENCE [LARGE SCALE GENOMIC DNA]</scope>
    <source>
        <strain evidence="5 6">KB5</strain>
    </source>
</reference>
<evidence type="ECO:0000313" key="6">
    <source>
        <dbReference type="Proteomes" id="UP000077852"/>
    </source>
</evidence>
<name>A0AA91DL01_VARPD</name>
<comment type="caution">
    <text evidence="5">The sequence shown here is derived from an EMBL/GenBank/DDBJ whole genome shotgun (WGS) entry which is preliminary data.</text>
</comment>
<accession>A0AA91DL01</accession>
<keyword evidence="2" id="KW-0238">DNA-binding</keyword>
<dbReference type="InterPro" id="IPR016032">
    <property type="entry name" value="Sig_transdc_resp-reg_C-effctor"/>
</dbReference>
<sequence>MLQFAATNDRAQALRSLAAAKAVGSLFSAANELSFALLMRLIEEGDAPAASRIARCILEGKGSGLGADRLSAVVIHERHLAAEAEGADRSVPARSLLSPRELGILQLMSQGLSNREIAESSYRSLHTVDAQVKKIYRKLAVKSRAQAVSDAIQKGLLN</sequence>
<dbReference type="RefSeq" id="WP_081269178.1">
    <property type="nucleotide sequence ID" value="NZ_LVHG01000056.1"/>
</dbReference>
<evidence type="ECO:0000259" key="4">
    <source>
        <dbReference type="PROSITE" id="PS50043"/>
    </source>
</evidence>
<keyword evidence="1" id="KW-0805">Transcription regulation</keyword>
<dbReference type="PANTHER" id="PTHR44688:SF16">
    <property type="entry name" value="DNA-BINDING TRANSCRIPTIONAL ACTIVATOR DEVR_DOSR"/>
    <property type="match status" value="1"/>
</dbReference>
<dbReference type="GO" id="GO:0003677">
    <property type="term" value="F:DNA binding"/>
    <property type="evidence" value="ECO:0007669"/>
    <property type="project" value="UniProtKB-KW"/>
</dbReference>
<dbReference type="Proteomes" id="UP000077852">
    <property type="component" value="Unassembled WGS sequence"/>
</dbReference>
<dbReference type="CDD" id="cd06170">
    <property type="entry name" value="LuxR_C_like"/>
    <property type="match status" value="1"/>
</dbReference>
<dbReference type="EMBL" id="LVHG01000056">
    <property type="protein sequence ID" value="OAK61358.1"/>
    <property type="molecule type" value="Genomic_DNA"/>
</dbReference>
<evidence type="ECO:0000313" key="5">
    <source>
        <dbReference type="EMBL" id="OAK61358.1"/>
    </source>
</evidence>
<dbReference type="SUPFAM" id="SSF46894">
    <property type="entry name" value="C-terminal effector domain of the bipartite response regulators"/>
    <property type="match status" value="1"/>
</dbReference>
<dbReference type="InterPro" id="IPR036388">
    <property type="entry name" value="WH-like_DNA-bd_sf"/>
</dbReference>
<keyword evidence="3" id="KW-0804">Transcription</keyword>
<dbReference type="PANTHER" id="PTHR44688">
    <property type="entry name" value="DNA-BINDING TRANSCRIPTIONAL ACTIVATOR DEVR_DOSR"/>
    <property type="match status" value="1"/>
</dbReference>
<evidence type="ECO:0000256" key="2">
    <source>
        <dbReference type="ARBA" id="ARBA00023125"/>
    </source>
</evidence>
<feature type="domain" description="HTH luxR-type" evidence="4">
    <location>
        <begin position="90"/>
        <end position="155"/>
    </location>
</feature>